<keyword evidence="5" id="KW-0496">Mitochondrion</keyword>
<keyword evidence="4" id="KW-0809">Transit peptide</keyword>
<comment type="caution">
    <text evidence="8">The sequence shown here is derived from an EMBL/GenBank/DDBJ whole genome shotgun (WGS) entry which is preliminary data.</text>
</comment>
<evidence type="ECO:0000256" key="1">
    <source>
        <dbReference type="ARBA" id="ARBA00004273"/>
    </source>
</evidence>
<accession>A0AAV7ZT81</accession>
<dbReference type="GO" id="GO:0005743">
    <property type="term" value="C:mitochondrial inner membrane"/>
    <property type="evidence" value="ECO:0007669"/>
    <property type="project" value="UniProtKB-SubCell"/>
</dbReference>
<evidence type="ECO:0000256" key="3">
    <source>
        <dbReference type="ARBA" id="ARBA00022792"/>
    </source>
</evidence>
<keyword evidence="6" id="KW-0472">Membrane</keyword>
<dbReference type="Gene3D" id="3.10.450.240">
    <property type="match status" value="1"/>
</dbReference>
<comment type="subcellular location">
    <subcellularLocation>
        <location evidence="1">Mitochondrion inner membrane</location>
    </subcellularLocation>
</comment>
<protein>
    <submittedName>
        <fullName evidence="8">Import inner membrane translocase subunit tim44</fullName>
    </submittedName>
</protein>
<evidence type="ECO:0000256" key="2">
    <source>
        <dbReference type="ARBA" id="ARBA00009597"/>
    </source>
</evidence>
<dbReference type="PANTHER" id="PTHR10721:SF1">
    <property type="entry name" value="MITOCHONDRIAL IMPORT INNER MEMBRANE TRANSLOCASE SUBUNIT TIM44"/>
    <property type="match status" value="1"/>
</dbReference>
<dbReference type="InterPro" id="IPR039544">
    <property type="entry name" value="Tim44-like"/>
</dbReference>
<dbReference type="AlphaFoldDB" id="A0AAV7ZT81"/>
<evidence type="ECO:0000256" key="5">
    <source>
        <dbReference type="ARBA" id="ARBA00023128"/>
    </source>
</evidence>
<evidence type="ECO:0000313" key="8">
    <source>
        <dbReference type="EMBL" id="KAJ3445216.1"/>
    </source>
</evidence>
<dbReference type="PANTHER" id="PTHR10721">
    <property type="entry name" value="MITOCHONDRIAL IMPORT INNER MEMBRANE TRANSLOCASE SUBUNIT TIM44"/>
    <property type="match status" value="1"/>
</dbReference>
<reference evidence="8" key="1">
    <citation type="submission" date="2022-08" db="EMBL/GenBank/DDBJ databases">
        <title>Novel sulphate-reducing endosymbionts in the free-living metamonad Anaeramoeba.</title>
        <authorList>
            <person name="Jerlstrom-Hultqvist J."/>
            <person name="Cepicka I."/>
            <person name="Gallot-Lavallee L."/>
            <person name="Salas-Leiva D."/>
            <person name="Curtis B.A."/>
            <person name="Zahonova K."/>
            <person name="Pipaliya S."/>
            <person name="Dacks J."/>
            <person name="Roger A.J."/>
        </authorList>
    </citation>
    <scope>NUCLEOTIDE SEQUENCE</scope>
    <source>
        <strain evidence="8">Busselton2</strain>
    </source>
</reference>
<evidence type="ECO:0000256" key="6">
    <source>
        <dbReference type="ARBA" id="ARBA00023136"/>
    </source>
</evidence>
<dbReference type="GO" id="GO:0030150">
    <property type="term" value="P:protein import into mitochondrial matrix"/>
    <property type="evidence" value="ECO:0007669"/>
    <property type="project" value="TreeGrafter"/>
</dbReference>
<evidence type="ECO:0000256" key="4">
    <source>
        <dbReference type="ARBA" id="ARBA00022946"/>
    </source>
</evidence>
<evidence type="ECO:0000313" key="9">
    <source>
        <dbReference type="Proteomes" id="UP001146793"/>
    </source>
</evidence>
<dbReference type="Pfam" id="PF04280">
    <property type="entry name" value="Tim44"/>
    <property type="match status" value="1"/>
</dbReference>
<evidence type="ECO:0000259" key="7">
    <source>
        <dbReference type="Pfam" id="PF04280"/>
    </source>
</evidence>
<dbReference type="Proteomes" id="UP001146793">
    <property type="component" value="Unassembled WGS sequence"/>
</dbReference>
<sequence length="415" mass="49328">MLSLSSRCSANNLYSFLNICPRHILPKFKEKKPKFTTTINDPMIRSSKYPLFPTTKTYIHRQSSLWTGLSSKIIESLNEDQEIKKTYERFKRRNTVKVLNKAVSSTLDYSGQVLSYAFYPFKKATQMSIKLIDKTSQSVIKTGTSLKNSDFFLARYSRETFNYVRRCLVNKPLDSQSHHDPKQNKGIKYKRNTLDFQTQESQSTELVLLPDSKRTKLKNFWYSFSSSRNPVFTLFKKIFLIPKFFMGLTSKFVSFLLPENNMSICVREIRKVDPQFRFFKFNTFLEEGFIQSFMKPYLAKDIQKVKKYFDERLLLQFYTKLNHQSYQEKKTKRQLLFIRNVKLASCSTNQIDTLLYYFFEADELHTFKIKENRKYITKKETKNVSYYLVLKLDPELSNFNWKVVNLLQVKSKSWI</sequence>
<dbReference type="InterPro" id="IPR032710">
    <property type="entry name" value="NTF2-like_dom_sf"/>
</dbReference>
<gene>
    <name evidence="8" type="ORF">M0812_11083</name>
</gene>
<comment type="similarity">
    <text evidence="2">Belongs to the Tim44 family.</text>
</comment>
<name>A0AAV7ZT81_9EUKA</name>
<feature type="domain" description="Tim44-like" evidence="7">
    <location>
        <begin position="266"/>
        <end position="406"/>
    </location>
</feature>
<proteinExistence type="inferred from homology"/>
<keyword evidence="3" id="KW-0999">Mitochondrion inner membrane</keyword>
<dbReference type="EMBL" id="JANTQA010000023">
    <property type="protein sequence ID" value="KAJ3445216.1"/>
    <property type="molecule type" value="Genomic_DNA"/>
</dbReference>
<dbReference type="SUPFAM" id="SSF54427">
    <property type="entry name" value="NTF2-like"/>
    <property type="match status" value="1"/>
</dbReference>
<dbReference type="GO" id="GO:0051087">
    <property type="term" value="F:protein-folding chaperone binding"/>
    <property type="evidence" value="ECO:0007669"/>
    <property type="project" value="TreeGrafter"/>
</dbReference>
<dbReference type="InterPro" id="IPR007379">
    <property type="entry name" value="Tim44-like_dom"/>
</dbReference>
<organism evidence="8 9">
    <name type="scientific">Anaeramoeba flamelloides</name>
    <dbReference type="NCBI Taxonomy" id="1746091"/>
    <lineage>
        <taxon>Eukaryota</taxon>
        <taxon>Metamonada</taxon>
        <taxon>Anaeramoebidae</taxon>
        <taxon>Anaeramoeba</taxon>
    </lineage>
</organism>